<dbReference type="PANTHER" id="PTHR31213:SF205">
    <property type="entry name" value="ABSCISIC ACID RECEPTOR PYL3"/>
    <property type="match status" value="1"/>
</dbReference>
<comment type="subcellular location">
    <subcellularLocation>
        <location evidence="2">Cytoplasm</location>
    </subcellularLocation>
    <subcellularLocation>
        <location evidence="1">Nucleus</location>
    </subcellularLocation>
</comment>
<evidence type="ECO:0000256" key="6">
    <source>
        <dbReference type="ARBA" id="ARBA00023170"/>
    </source>
</evidence>
<reference evidence="9" key="2">
    <citation type="submission" date="2018-05" db="EMBL/GenBank/DDBJ databases">
        <title>OgluRS3 (Oryza glumaepatula Reference Sequence Version 3).</title>
        <authorList>
            <person name="Zhang J."/>
            <person name="Kudrna D."/>
            <person name="Lee S."/>
            <person name="Talag J."/>
            <person name="Welchert J."/>
            <person name="Wing R.A."/>
        </authorList>
    </citation>
    <scope>NUCLEOTIDE SEQUENCE [LARGE SCALE GENOMIC DNA]</scope>
</reference>
<dbReference type="GO" id="GO:0005737">
    <property type="term" value="C:cytoplasm"/>
    <property type="evidence" value="ECO:0007669"/>
    <property type="project" value="UniProtKB-SubCell"/>
</dbReference>
<dbReference type="InterPro" id="IPR019587">
    <property type="entry name" value="Polyketide_cyclase/dehydratase"/>
</dbReference>
<dbReference type="InterPro" id="IPR023393">
    <property type="entry name" value="START-like_dom_sf"/>
</dbReference>
<dbReference type="EnsemblPlants" id="OGLUM06G18030.1">
    <property type="protein sequence ID" value="OGLUM06G18030.1"/>
    <property type="gene ID" value="OGLUM06G18030"/>
</dbReference>
<reference evidence="9" key="1">
    <citation type="submission" date="2015-04" db="UniProtKB">
        <authorList>
            <consortium name="EnsemblPlants"/>
        </authorList>
    </citation>
    <scope>IDENTIFICATION</scope>
</reference>
<evidence type="ECO:0000256" key="8">
    <source>
        <dbReference type="ARBA" id="ARBA00023272"/>
    </source>
</evidence>
<dbReference type="eggNOG" id="ENOG502QPYH">
    <property type="taxonomic scope" value="Eukaryota"/>
</dbReference>
<dbReference type="PANTHER" id="PTHR31213">
    <property type="entry name" value="OS08G0374000 PROTEIN-RELATED"/>
    <property type="match status" value="1"/>
</dbReference>
<evidence type="ECO:0000256" key="2">
    <source>
        <dbReference type="ARBA" id="ARBA00004496"/>
    </source>
</evidence>
<dbReference type="GO" id="GO:0038023">
    <property type="term" value="F:signaling receptor activity"/>
    <property type="evidence" value="ECO:0007669"/>
    <property type="project" value="TreeGrafter"/>
</dbReference>
<evidence type="ECO:0000313" key="10">
    <source>
        <dbReference type="Proteomes" id="UP000026961"/>
    </source>
</evidence>
<dbReference type="Gene3D" id="3.30.530.20">
    <property type="match status" value="1"/>
</dbReference>
<evidence type="ECO:0000256" key="4">
    <source>
        <dbReference type="ARBA" id="ARBA00022490"/>
    </source>
</evidence>
<evidence type="ECO:0000313" key="9">
    <source>
        <dbReference type="EnsemblPlants" id="OGLUM06G18030.1"/>
    </source>
</evidence>
<dbReference type="GO" id="GO:0010427">
    <property type="term" value="F:abscisic acid binding"/>
    <property type="evidence" value="ECO:0007669"/>
    <property type="project" value="TreeGrafter"/>
</dbReference>
<dbReference type="STRING" id="40148.A0A0E0AAD5"/>
<keyword evidence="4" id="KW-0963">Cytoplasm</keyword>
<comment type="similarity">
    <text evidence="3">Belongs to the PYR/PYL/RCAR abscisic acid intracellular receptor family.</text>
</comment>
<dbReference type="CDD" id="cd07821">
    <property type="entry name" value="PYR_PYL_RCAR_like"/>
    <property type="match status" value="1"/>
</dbReference>
<dbReference type="Gramene" id="OGLUM06G18030.1">
    <property type="protein sequence ID" value="OGLUM06G18030.1"/>
    <property type="gene ID" value="OGLUM06G18030"/>
</dbReference>
<keyword evidence="6" id="KW-0675">Receptor</keyword>
<proteinExistence type="inferred from homology"/>
<dbReference type="GO" id="GO:0009738">
    <property type="term" value="P:abscisic acid-activated signaling pathway"/>
    <property type="evidence" value="ECO:0007669"/>
    <property type="project" value="UniProtKB-KW"/>
</dbReference>
<dbReference type="GO" id="GO:0004864">
    <property type="term" value="F:protein phosphatase inhibitor activity"/>
    <property type="evidence" value="ECO:0007669"/>
    <property type="project" value="UniProtKB-KW"/>
</dbReference>
<evidence type="ECO:0000256" key="3">
    <source>
        <dbReference type="ARBA" id="ARBA00008594"/>
    </source>
</evidence>
<dbReference type="SUPFAM" id="SSF55961">
    <property type="entry name" value="Bet v1-like"/>
    <property type="match status" value="1"/>
</dbReference>
<dbReference type="AlphaFoldDB" id="A0A0E0AAD5"/>
<dbReference type="Proteomes" id="UP000026961">
    <property type="component" value="Chromosome 6"/>
</dbReference>
<dbReference type="InterPro" id="IPR050279">
    <property type="entry name" value="Plant_def-hormone_signal"/>
</dbReference>
<sequence length="200" mass="22354">MNGCTGGAGGVAAGRLPAVSLQQAQWKLVDERCELREEEMEYVRWFHRYELVATSATPSLPSTSGCPSKLFDQPQIYKPFVRKCVMRGNVETGSVREIIVQSGLPATRSIERLEFLDDNEHILHVKFIGGDHMLKNYSSTLTMHSEVIDSQPGTVVIESFVVDIPEENTKEDICYFVENLLRCNLRTLADVSEESLASPC</sequence>
<protein>
    <submittedName>
        <fullName evidence="9">Uncharacterized protein</fullName>
    </submittedName>
</protein>
<dbReference type="Pfam" id="PF10604">
    <property type="entry name" value="Polyketide_cyc2"/>
    <property type="match status" value="1"/>
</dbReference>
<dbReference type="GO" id="GO:0005634">
    <property type="term" value="C:nucleus"/>
    <property type="evidence" value="ECO:0007669"/>
    <property type="project" value="UniProtKB-SubCell"/>
</dbReference>
<name>A0A0E0AAD5_9ORYZ</name>
<organism evidence="9">
    <name type="scientific">Oryza glumipatula</name>
    <dbReference type="NCBI Taxonomy" id="40148"/>
    <lineage>
        <taxon>Eukaryota</taxon>
        <taxon>Viridiplantae</taxon>
        <taxon>Streptophyta</taxon>
        <taxon>Embryophyta</taxon>
        <taxon>Tracheophyta</taxon>
        <taxon>Spermatophyta</taxon>
        <taxon>Magnoliopsida</taxon>
        <taxon>Liliopsida</taxon>
        <taxon>Poales</taxon>
        <taxon>Poaceae</taxon>
        <taxon>BOP clade</taxon>
        <taxon>Oryzoideae</taxon>
        <taxon>Oryzeae</taxon>
        <taxon>Oryzinae</taxon>
        <taxon>Oryza</taxon>
    </lineage>
</organism>
<keyword evidence="5" id="KW-0938">Abscisic acid signaling pathway</keyword>
<keyword evidence="10" id="KW-1185">Reference proteome</keyword>
<dbReference type="HOGENOM" id="CLU_077517_2_0_1"/>
<evidence type="ECO:0000256" key="5">
    <source>
        <dbReference type="ARBA" id="ARBA00022682"/>
    </source>
</evidence>
<evidence type="ECO:0000256" key="1">
    <source>
        <dbReference type="ARBA" id="ARBA00004123"/>
    </source>
</evidence>
<keyword evidence="7" id="KW-0539">Nucleus</keyword>
<accession>A0A0E0AAD5</accession>
<keyword evidence="8" id="KW-0650">Protein phosphatase inhibitor</keyword>
<evidence type="ECO:0000256" key="7">
    <source>
        <dbReference type="ARBA" id="ARBA00023242"/>
    </source>
</evidence>